<feature type="domain" description="Heterokaryon incompatibility" evidence="1">
    <location>
        <begin position="263"/>
        <end position="375"/>
    </location>
</feature>
<dbReference type="Proteomes" id="UP000070501">
    <property type="component" value="Unassembled WGS sequence"/>
</dbReference>
<dbReference type="Pfam" id="PF06985">
    <property type="entry name" value="HET"/>
    <property type="match status" value="1"/>
</dbReference>
<evidence type="ECO:0000313" key="3">
    <source>
        <dbReference type="Proteomes" id="UP000070501"/>
    </source>
</evidence>
<reference evidence="3" key="1">
    <citation type="submission" date="2016-02" db="EMBL/GenBank/DDBJ databases">
        <title>Draft genome sequence of Microdochium bolleyi, a fungal endophyte of beachgrass.</title>
        <authorList>
            <consortium name="DOE Joint Genome Institute"/>
            <person name="David A.S."/>
            <person name="May G."/>
            <person name="Haridas S."/>
            <person name="Lim J."/>
            <person name="Wang M."/>
            <person name="Labutti K."/>
            <person name="Lipzen A."/>
            <person name="Barry K."/>
            <person name="Grigoriev I.V."/>
        </authorList>
    </citation>
    <scope>NUCLEOTIDE SEQUENCE [LARGE SCALE GENOMIC DNA]</scope>
    <source>
        <strain evidence="3">J235TASD1</strain>
    </source>
</reference>
<dbReference type="PANTHER" id="PTHR24148:SF73">
    <property type="entry name" value="HET DOMAIN PROTEIN (AFU_ORTHOLOGUE AFUA_8G01020)"/>
    <property type="match status" value="1"/>
</dbReference>
<name>A0A136JGM6_9PEZI</name>
<accession>A0A136JGM6</accession>
<dbReference type="OrthoDB" id="2157530at2759"/>
<dbReference type="InterPro" id="IPR010730">
    <property type="entry name" value="HET"/>
</dbReference>
<keyword evidence="3" id="KW-1185">Reference proteome</keyword>
<dbReference type="Pfam" id="PF26639">
    <property type="entry name" value="Het-6_barrel"/>
    <property type="match status" value="1"/>
</dbReference>
<dbReference type="AlphaFoldDB" id="A0A136JGM6"/>
<gene>
    <name evidence="2" type="ORF">Micbo1qcDRAFT_191122</name>
</gene>
<dbReference type="InParanoid" id="A0A136JGM6"/>
<organism evidence="2 3">
    <name type="scientific">Microdochium bolleyi</name>
    <dbReference type="NCBI Taxonomy" id="196109"/>
    <lineage>
        <taxon>Eukaryota</taxon>
        <taxon>Fungi</taxon>
        <taxon>Dikarya</taxon>
        <taxon>Ascomycota</taxon>
        <taxon>Pezizomycotina</taxon>
        <taxon>Sordariomycetes</taxon>
        <taxon>Xylariomycetidae</taxon>
        <taxon>Xylariales</taxon>
        <taxon>Microdochiaceae</taxon>
        <taxon>Microdochium</taxon>
    </lineage>
</organism>
<dbReference type="STRING" id="196109.A0A136JGM6"/>
<proteinExistence type="predicted"/>
<sequence length="920" mass="102782">MASQQPLAMPAPGANCSQLQERAVRHADLDTLKLLSAQGGRIIDMHSFGYLAFDIMRNWSPAMRDTLAYLVTTYGLSPDVTFPAYPGADQHVNLLQRACEELNLEAAELLLACGADSGCPHLEQTALDYLKVKARTMPLSISQFASRCMPIIRLLRNKESSRSEQIEFPDKEYHHPTTKCDEVSTRPLEKDFAWSEAQVRTESKSDTHIPWLEETGSCFVHDLLPEGHIRLVELLPSTTSTDPIESPNYELLSIASDPDVATLPITIEGKSFEISHSVWDALHRVRLDARPRHLWIGALCINTESADERTRHAGDRRAIYQRASQALIWLGASGDGSDLVFAHLDRCREEGKINWPQYQGATEDAFHRLCRRSWFYKTDSAIVLAFAGSTSMLCGADLKCEFEDLLRCTSFRSDHHPVYGVHGPTHLQHLRDLVESRGMMQVTRYARLCDDASPQDRILGIATLLGGHDGLLREDPLLTSGSLRNAFVQSTISEESSISILHYAGAGRLRSDDARSWVPSFAHQRAVSPLPRIYGSHCYSSEDYPWKLATEPVFHENGAMTLKGLVFGRMQAVGEALEPSISGTSAGSRKFRDVIRSWEVICTSHLSSSDAKTRSVADAFADTIRAFDDHEQVAESRPTMTNHACDFVQWYKQYGSGVLSSAEQQYFNEVETIRAWRRQIRGGSDSEDASRATRLTYTEDVERAIFGRRLFVTDSGSMGLAPAEAKPGDQLVFFPGGLYPWVIRLRADGQTYELIGDCYVHDFRVVEIFHGLQEIMMNEVTLLYFKHNEMKLTAHLSLLLVQIVLITLSTAISDRHGFHRRDSHDGLIASTATAISSSNHDDDSSSSRSSSRLPYECHHTMPFGNIDMRDHLRHALDSYATSDTKVRRVGAIGTDMCQDVSSDGDGTTNGEAEIEWLIYS</sequence>
<evidence type="ECO:0000259" key="1">
    <source>
        <dbReference type="Pfam" id="PF06985"/>
    </source>
</evidence>
<dbReference type="InterPro" id="IPR052895">
    <property type="entry name" value="HetReg/Transcr_Mod"/>
</dbReference>
<evidence type="ECO:0000313" key="2">
    <source>
        <dbReference type="EMBL" id="KXJ96320.1"/>
    </source>
</evidence>
<protein>
    <recommendedName>
        <fullName evidence="1">Heterokaryon incompatibility domain-containing protein</fullName>
    </recommendedName>
</protein>
<dbReference type="PANTHER" id="PTHR24148">
    <property type="entry name" value="ANKYRIN REPEAT DOMAIN-CONTAINING PROTEIN 39 HOMOLOG-RELATED"/>
    <property type="match status" value="1"/>
</dbReference>
<dbReference type="EMBL" id="KQ964245">
    <property type="protein sequence ID" value="KXJ96320.1"/>
    <property type="molecule type" value="Genomic_DNA"/>
</dbReference>